<comment type="caution">
    <text evidence="1">The sequence shown here is derived from an EMBL/GenBank/DDBJ whole genome shotgun (WGS) entry which is preliminary data.</text>
</comment>
<evidence type="ECO:0000313" key="1">
    <source>
        <dbReference type="EMBL" id="KAJ8042396.1"/>
    </source>
</evidence>
<evidence type="ECO:0000313" key="2">
    <source>
        <dbReference type="Proteomes" id="UP001152320"/>
    </source>
</evidence>
<dbReference type="Proteomes" id="UP001152320">
    <property type="component" value="Chromosome 5"/>
</dbReference>
<reference evidence="1" key="1">
    <citation type="submission" date="2021-10" db="EMBL/GenBank/DDBJ databases">
        <title>Tropical sea cucumber genome reveals ecological adaptation and Cuvierian tubules defense mechanism.</title>
        <authorList>
            <person name="Chen T."/>
        </authorList>
    </citation>
    <scope>NUCLEOTIDE SEQUENCE</scope>
    <source>
        <strain evidence="1">Nanhai2018</strain>
        <tissue evidence="1">Muscle</tissue>
    </source>
</reference>
<sequence length="77" mass="9197">MLDPVNGQLCMTCTYIPKLESDYVHQVNSNSSQCQRLRCDRTRYNYRHDWFITFIAVYHFIKIALHIQSDLPDKLCK</sequence>
<protein>
    <submittedName>
        <fullName evidence="1">Uncharacterized protein</fullName>
    </submittedName>
</protein>
<dbReference type="EMBL" id="JAIZAY010000005">
    <property type="protein sequence ID" value="KAJ8042396.1"/>
    <property type="molecule type" value="Genomic_DNA"/>
</dbReference>
<keyword evidence="2" id="KW-1185">Reference proteome</keyword>
<name>A0A9Q1CCI1_HOLLE</name>
<organism evidence="1 2">
    <name type="scientific">Holothuria leucospilota</name>
    <name type="common">Black long sea cucumber</name>
    <name type="synonym">Mertensiothuria leucospilota</name>
    <dbReference type="NCBI Taxonomy" id="206669"/>
    <lineage>
        <taxon>Eukaryota</taxon>
        <taxon>Metazoa</taxon>
        <taxon>Echinodermata</taxon>
        <taxon>Eleutherozoa</taxon>
        <taxon>Echinozoa</taxon>
        <taxon>Holothuroidea</taxon>
        <taxon>Aspidochirotacea</taxon>
        <taxon>Aspidochirotida</taxon>
        <taxon>Holothuriidae</taxon>
        <taxon>Holothuria</taxon>
    </lineage>
</organism>
<accession>A0A9Q1CCI1</accession>
<proteinExistence type="predicted"/>
<gene>
    <name evidence="1" type="ORF">HOLleu_13442</name>
</gene>
<dbReference type="AlphaFoldDB" id="A0A9Q1CCI1"/>